<evidence type="ECO:0000313" key="4">
    <source>
        <dbReference type="Proteomes" id="UP000007431"/>
    </source>
</evidence>
<protein>
    <recommendedName>
        <fullName evidence="2">PARP catalytic domain-containing protein</fullName>
    </recommendedName>
</protein>
<dbReference type="GeneID" id="9595326"/>
<dbReference type="VEuPathDB" id="FungiDB:SCHCODRAFT_02535281"/>
<feature type="compositionally biased region" description="Low complexity" evidence="1">
    <location>
        <begin position="473"/>
        <end position="496"/>
    </location>
</feature>
<dbReference type="RefSeq" id="XP_003033225.1">
    <property type="nucleotide sequence ID" value="XM_003033179.1"/>
</dbReference>
<feature type="non-terminal residue" evidence="3">
    <location>
        <position position="553"/>
    </location>
</feature>
<dbReference type="AlphaFoldDB" id="D8Q3J8"/>
<dbReference type="SUPFAM" id="SSF56399">
    <property type="entry name" value="ADP-ribosylation"/>
    <property type="match status" value="1"/>
</dbReference>
<evidence type="ECO:0000313" key="3">
    <source>
        <dbReference type="EMBL" id="EFI98322.1"/>
    </source>
</evidence>
<dbReference type="OrthoDB" id="10256774at2759"/>
<dbReference type="HOGENOM" id="CLU_492708_0_0_1"/>
<feature type="domain" description="PARP catalytic" evidence="2">
    <location>
        <begin position="232"/>
        <end position="332"/>
    </location>
</feature>
<dbReference type="PANTHER" id="PTHR45740:SF2">
    <property type="entry name" value="POLY [ADP-RIBOSE] POLYMERASE"/>
    <property type="match status" value="1"/>
</dbReference>
<dbReference type="EMBL" id="GL377305">
    <property type="protein sequence ID" value="EFI98322.1"/>
    <property type="molecule type" value="Genomic_DNA"/>
</dbReference>
<dbReference type="GO" id="GO:1990404">
    <property type="term" value="F:NAD+-protein mono-ADP-ribosyltransferase activity"/>
    <property type="evidence" value="ECO:0007669"/>
    <property type="project" value="TreeGrafter"/>
</dbReference>
<feature type="compositionally biased region" description="Basic and acidic residues" evidence="1">
    <location>
        <begin position="40"/>
        <end position="52"/>
    </location>
</feature>
<dbReference type="Proteomes" id="UP000007431">
    <property type="component" value="Unassembled WGS sequence"/>
</dbReference>
<dbReference type="InParanoid" id="D8Q3J8"/>
<dbReference type="InterPro" id="IPR012317">
    <property type="entry name" value="Poly(ADP-ribose)pol_cat_dom"/>
</dbReference>
<dbReference type="KEGG" id="scm:SCHCO_02535281"/>
<dbReference type="InterPro" id="IPR051712">
    <property type="entry name" value="ARTD-AVP"/>
</dbReference>
<reference evidence="3 4" key="1">
    <citation type="journal article" date="2010" name="Nat. Biotechnol.">
        <title>Genome sequence of the model mushroom Schizophyllum commune.</title>
        <authorList>
            <person name="Ohm R.A."/>
            <person name="de Jong J.F."/>
            <person name="Lugones L.G."/>
            <person name="Aerts A."/>
            <person name="Kothe E."/>
            <person name="Stajich J.E."/>
            <person name="de Vries R.P."/>
            <person name="Record E."/>
            <person name="Levasseur A."/>
            <person name="Baker S.E."/>
            <person name="Bartholomew K.A."/>
            <person name="Coutinho P.M."/>
            <person name="Erdmann S."/>
            <person name="Fowler T.J."/>
            <person name="Gathman A.C."/>
            <person name="Lombard V."/>
            <person name="Henrissat B."/>
            <person name="Knabe N."/>
            <person name="Kuees U."/>
            <person name="Lilly W.W."/>
            <person name="Lindquist E."/>
            <person name="Lucas S."/>
            <person name="Magnuson J.K."/>
            <person name="Piumi F."/>
            <person name="Raudaskoski M."/>
            <person name="Salamov A."/>
            <person name="Schmutz J."/>
            <person name="Schwarze F.W.M.R."/>
            <person name="vanKuyk P.A."/>
            <person name="Horton J.S."/>
            <person name="Grigoriev I.V."/>
            <person name="Woesten H.A.B."/>
        </authorList>
    </citation>
    <scope>NUCLEOTIDE SEQUENCE [LARGE SCALE GENOMIC DNA]</scope>
    <source>
        <strain evidence="4">H4-8 / FGSC 9210</strain>
    </source>
</reference>
<gene>
    <name evidence="3" type="ORF">SCHCODRAFT_107848</name>
</gene>
<evidence type="ECO:0000256" key="1">
    <source>
        <dbReference type="SAM" id="MobiDB-lite"/>
    </source>
</evidence>
<accession>D8Q3J8</accession>
<dbReference type="Pfam" id="PF00644">
    <property type="entry name" value="PARP"/>
    <property type="match status" value="1"/>
</dbReference>
<feature type="region of interest" description="Disordered" evidence="1">
    <location>
        <begin position="461"/>
        <end position="522"/>
    </location>
</feature>
<evidence type="ECO:0000259" key="2">
    <source>
        <dbReference type="Pfam" id="PF00644"/>
    </source>
</evidence>
<dbReference type="GO" id="GO:0005634">
    <property type="term" value="C:nucleus"/>
    <property type="evidence" value="ECO:0007669"/>
    <property type="project" value="TreeGrafter"/>
</dbReference>
<proteinExistence type="predicted"/>
<dbReference type="eggNOG" id="ENOG502SD6R">
    <property type="taxonomic scope" value="Eukaryota"/>
</dbReference>
<organism evidence="4">
    <name type="scientific">Schizophyllum commune (strain H4-8 / FGSC 9210)</name>
    <name type="common">Split gill fungus</name>
    <dbReference type="NCBI Taxonomy" id="578458"/>
    <lineage>
        <taxon>Eukaryota</taxon>
        <taxon>Fungi</taxon>
        <taxon>Dikarya</taxon>
        <taxon>Basidiomycota</taxon>
        <taxon>Agaricomycotina</taxon>
        <taxon>Agaricomycetes</taxon>
        <taxon>Agaricomycetidae</taxon>
        <taxon>Agaricales</taxon>
        <taxon>Schizophyllaceae</taxon>
        <taxon>Schizophyllum</taxon>
    </lineage>
</organism>
<name>D8Q3J8_SCHCM</name>
<keyword evidence="4" id="KW-1185">Reference proteome</keyword>
<dbReference type="GO" id="GO:0003950">
    <property type="term" value="F:NAD+ poly-ADP-ribosyltransferase activity"/>
    <property type="evidence" value="ECO:0007669"/>
    <property type="project" value="InterPro"/>
</dbReference>
<feature type="region of interest" description="Disordered" evidence="1">
    <location>
        <begin position="36"/>
        <end position="159"/>
    </location>
</feature>
<dbReference type="Gene3D" id="3.90.228.10">
    <property type="match status" value="1"/>
</dbReference>
<sequence>MSVEVLDLTGSDWDDDAFVYDDERRGQRVSKAMEIIDSVGNRRDKGKAKEDASCSPQLSIDAMKAPRPLQQRRPSGNANKRPRTPSAASDDDEIEILEAPIAGSSKSRTHKRQRTSPSENVKPKPQPRPSTSHDTESRVASTSKPKQGVRPPKVTKRTLAADERLARKLAAQERKEYEALCKQVEKKKEGIVFRVVVNADGNLDDGSPAHPDDLDRFEPWRQLFEKGSNCKVKRFHWIVNYELEKRFEEARVKLREIMGCEPEEKQLFHGTSAANIESILSEGFRIGGVGKHRVTNGTAMGYGIYLAQDGETSMDYALGADRIFACRVLPGRVTQSYDESKRKPTQAVGSGRYESYNAGNVYVVRHTALVLPCYMIEWDVDELYRNATTQHNQIMALAGGANGLAHNINAGNNFNAMMGTLLGGAPNGTGMPPFVPQVGAAPMLQRGVAPQTFPTMLAAPAWAGNGQTRPPRGTASQQAEAAGAQRADAARTQQASGSGPRKDKGKAAVSLATPPRKYDDWEECQKWKDEYGEWPDEYDEVHHLDSPDPYEEC</sequence>
<dbReference type="PANTHER" id="PTHR45740">
    <property type="entry name" value="POLY [ADP-RIBOSE] POLYMERASE"/>
    <property type="match status" value="1"/>
</dbReference>